<accession>A0ABW4FTQ9</accession>
<feature type="transmembrane region" description="Helical" evidence="2">
    <location>
        <begin position="91"/>
        <end position="116"/>
    </location>
</feature>
<dbReference type="Proteomes" id="UP001597145">
    <property type="component" value="Unassembled WGS sequence"/>
</dbReference>
<sequence length="137" mass="14880">MQIGGVGRIDPQLEHGLRGTGPAAASPGGEPLDQQAPDCLAIESSPEFAVLRSRLRRFVFPMTFVFLSWYLTFVLLAAYAHDFMGRQVLGLITVGMLLGLAQFVTTLAITFTYNLYAKRKLDPQVNLVRAQAGVGPA</sequence>
<evidence type="ECO:0000256" key="2">
    <source>
        <dbReference type="SAM" id="Phobius"/>
    </source>
</evidence>
<evidence type="ECO:0000313" key="3">
    <source>
        <dbReference type="EMBL" id="MFD1533503.1"/>
    </source>
</evidence>
<comment type="caution">
    <text evidence="3">The sequence shown here is derived from an EMBL/GenBank/DDBJ whole genome shotgun (WGS) entry which is preliminary data.</text>
</comment>
<evidence type="ECO:0000256" key="1">
    <source>
        <dbReference type="SAM" id="MobiDB-lite"/>
    </source>
</evidence>
<dbReference type="RefSeq" id="WP_343985465.1">
    <property type="nucleotide sequence ID" value="NZ_BAAAJG010000026.1"/>
</dbReference>
<name>A0ABW4FTQ9_9PSEU</name>
<gene>
    <name evidence="3" type="ORF">ACFSCY_29165</name>
</gene>
<protein>
    <submittedName>
        <fullName evidence="3">DUF485 domain-containing protein</fullName>
    </submittedName>
</protein>
<dbReference type="PANTHER" id="PTHR38441:SF1">
    <property type="entry name" value="MEMBRANE PROTEIN"/>
    <property type="match status" value="1"/>
</dbReference>
<feature type="region of interest" description="Disordered" evidence="1">
    <location>
        <begin position="1"/>
        <end position="36"/>
    </location>
</feature>
<keyword evidence="2" id="KW-1133">Transmembrane helix</keyword>
<dbReference type="Pfam" id="PF04341">
    <property type="entry name" value="DUF485"/>
    <property type="match status" value="1"/>
</dbReference>
<organism evidence="3 4">
    <name type="scientific">Pseudonocardia aurantiaca</name>
    <dbReference type="NCBI Taxonomy" id="75290"/>
    <lineage>
        <taxon>Bacteria</taxon>
        <taxon>Bacillati</taxon>
        <taxon>Actinomycetota</taxon>
        <taxon>Actinomycetes</taxon>
        <taxon>Pseudonocardiales</taxon>
        <taxon>Pseudonocardiaceae</taxon>
        <taxon>Pseudonocardia</taxon>
    </lineage>
</organism>
<keyword evidence="2" id="KW-0472">Membrane</keyword>
<reference evidence="4" key="1">
    <citation type="journal article" date="2019" name="Int. J. Syst. Evol. Microbiol.">
        <title>The Global Catalogue of Microorganisms (GCM) 10K type strain sequencing project: providing services to taxonomists for standard genome sequencing and annotation.</title>
        <authorList>
            <consortium name="The Broad Institute Genomics Platform"/>
            <consortium name="The Broad Institute Genome Sequencing Center for Infectious Disease"/>
            <person name="Wu L."/>
            <person name="Ma J."/>
        </authorList>
    </citation>
    <scope>NUCLEOTIDE SEQUENCE [LARGE SCALE GENOMIC DNA]</scope>
    <source>
        <strain evidence="4">JCM 12165</strain>
    </source>
</reference>
<evidence type="ECO:0000313" key="4">
    <source>
        <dbReference type="Proteomes" id="UP001597145"/>
    </source>
</evidence>
<dbReference type="PANTHER" id="PTHR38441">
    <property type="entry name" value="INTEGRAL MEMBRANE PROTEIN-RELATED"/>
    <property type="match status" value="1"/>
</dbReference>
<keyword evidence="4" id="KW-1185">Reference proteome</keyword>
<dbReference type="EMBL" id="JBHUCP010000025">
    <property type="protein sequence ID" value="MFD1533503.1"/>
    <property type="molecule type" value="Genomic_DNA"/>
</dbReference>
<dbReference type="InterPro" id="IPR007436">
    <property type="entry name" value="DUF485"/>
</dbReference>
<keyword evidence="2" id="KW-0812">Transmembrane</keyword>
<feature type="transmembrane region" description="Helical" evidence="2">
    <location>
        <begin position="58"/>
        <end position="79"/>
    </location>
</feature>
<proteinExistence type="predicted"/>